<keyword evidence="5" id="KW-1133">Transmembrane helix</keyword>
<dbReference type="eggNOG" id="KOG3220">
    <property type="taxonomic scope" value="Eukaryota"/>
</dbReference>
<dbReference type="GO" id="GO:0005524">
    <property type="term" value="F:ATP binding"/>
    <property type="evidence" value="ECO:0007669"/>
    <property type="project" value="UniProtKB-KW"/>
</dbReference>
<dbReference type="PROSITE" id="PS51219">
    <property type="entry name" value="DPCK"/>
    <property type="match status" value="1"/>
</dbReference>
<dbReference type="EMBL" id="AFYH01240955">
    <property type="status" value="NOT_ANNOTATED_CDS"/>
    <property type="molecule type" value="Genomic_DNA"/>
</dbReference>
<dbReference type="CDD" id="cd02022">
    <property type="entry name" value="DPCK"/>
    <property type="match status" value="1"/>
</dbReference>
<dbReference type="Pfam" id="PF01121">
    <property type="entry name" value="CoaE"/>
    <property type="match status" value="1"/>
</dbReference>
<dbReference type="GeneTree" id="ENSGT00550000075038"/>
<dbReference type="OMA" id="CQMDIEQ"/>
<dbReference type="PANTHER" id="PTHR10695">
    <property type="entry name" value="DEPHOSPHO-COA KINASE-RELATED"/>
    <property type="match status" value="1"/>
</dbReference>
<reference evidence="8" key="1">
    <citation type="submission" date="2011-08" db="EMBL/GenBank/DDBJ databases">
        <title>The draft genome of Latimeria chalumnae.</title>
        <authorList>
            <person name="Di Palma F."/>
            <person name="Alfoldi J."/>
            <person name="Johnson J."/>
            <person name="Berlin A."/>
            <person name="Gnerre S."/>
            <person name="Jaffe D."/>
            <person name="MacCallum I."/>
            <person name="Young S."/>
            <person name="Walker B.J."/>
            <person name="Lander E."/>
            <person name="Lindblad-Toh K."/>
        </authorList>
    </citation>
    <scope>NUCLEOTIDE SEQUENCE [LARGE SCALE GENOMIC DNA]</scope>
    <source>
        <strain evidence="8">Wild caught</strain>
    </source>
</reference>
<dbReference type="EMBL" id="AFYH01240956">
    <property type="status" value="NOT_ANNOTATED_CDS"/>
    <property type="molecule type" value="Genomic_DNA"/>
</dbReference>
<protein>
    <recommendedName>
        <fullName evidence="4">Dephospho-CoA kinase domain-containing protein</fullName>
    </recommendedName>
</protein>
<feature type="transmembrane region" description="Helical" evidence="5">
    <location>
        <begin position="115"/>
        <end position="133"/>
    </location>
</feature>
<accession>H2ZWC2</accession>
<evidence type="ECO:0000256" key="1">
    <source>
        <dbReference type="ARBA" id="ARBA00009018"/>
    </source>
</evidence>
<keyword evidence="5" id="KW-0472">Membrane</keyword>
<dbReference type="GO" id="GO:0004140">
    <property type="term" value="F:dephospho-CoA kinase activity"/>
    <property type="evidence" value="ECO:0007669"/>
    <property type="project" value="InterPro"/>
</dbReference>
<keyword evidence="3" id="KW-0067">ATP-binding</keyword>
<dbReference type="HOGENOM" id="CLU_057180_0_0_1"/>
<feature type="transmembrane region" description="Helical" evidence="5">
    <location>
        <begin position="218"/>
        <end position="239"/>
    </location>
</feature>
<dbReference type="HAMAP" id="MF_00376">
    <property type="entry name" value="Dephospho_CoA_kinase"/>
    <property type="match status" value="1"/>
</dbReference>
<evidence type="ECO:0000313" key="7">
    <source>
        <dbReference type="Ensembl" id="ENSLACP00000001693.1"/>
    </source>
</evidence>
<feature type="chain" id="PRO_5003578765" description="Dephospho-CoA kinase domain-containing protein" evidence="6">
    <location>
        <begin position="25"/>
        <end position="244"/>
    </location>
</feature>
<dbReference type="AlphaFoldDB" id="H2ZWC2"/>
<keyword evidence="5" id="KW-0812">Transmembrane</keyword>
<dbReference type="Bgee" id="ENSLACG00000001516">
    <property type="expression patterns" value="Expressed in muscle tissue and 4 other cell types or tissues"/>
</dbReference>
<dbReference type="NCBIfam" id="TIGR00152">
    <property type="entry name" value="dephospho-CoA kinase"/>
    <property type="match status" value="1"/>
</dbReference>
<dbReference type="Proteomes" id="UP000008672">
    <property type="component" value="Unassembled WGS sequence"/>
</dbReference>
<reference evidence="7" key="2">
    <citation type="submission" date="2025-08" db="UniProtKB">
        <authorList>
            <consortium name="Ensembl"/>
        </authorList>
    </citation>
    <scope>IDENTIFICATION</scope>
</reference>
<dbReference type="GO" id="GO:0005737">
    <property type="term" value="C:cytoplasm"/>
    <property type="evidence" value="ECO:0007669"/>
    <property type="project" value="UniProtKB-ARBA"/>
</dbReference>
<comment type="similarity">
    <text evidence="1">Belongs to the CoaE family.</text>
</comment>
<keyword evidence="2" id="KW-0547">Nucleotide-binding</keyword>
<name>H2ZWC2_LATCH</name>
<keyword evidence="8" id="KW-1185">Reference proteome</keyword>
<feature type="signal peptide" evidence="6">
    <location>
        <begin position="1"/>
        <end position="24"/>
    </location>
</feature>
<dbReference type="PANTHER" id="PTHR10695:SF46">
    <property type="entry name" value="BIFUNCTIONAL COENZYME A SYNTHASE-RELATED"/>
    <property type="match status" value="1"/>
</dbReference>
<dbReference type="STRING" id="7897.ENSLACP00000001693"/>
<evidence type="ECO:0000256" key="4">
    <source>
        <dbReference type="ARBA" id="ARBA00044157"/>
    </source>
</evidence>
<sequence>QCTCEWFLRLEMFLVGLTGGIASGKSTVTAIFQELGCAVIDADLIARQATVVQPTAPAYKSIVHYFGKEVLLENGEINREKLGAIIFSDQEKRQLLNSLTHPEIQKTMLKQILKYFMLVLGFRYVILDIPLLFETNKLTRFMKHKVVVYCDLETQISRLMYRNNLSQPEAEARTHAQMSLEEKWKLASHVIDNSGNQDSTYRQVLQLHSQLENSLDFLWIRVIVMASLSGIGGLAYILIRQFLS</sequence>
<dbReference type="InterPro" id="IPR001977">
    <property type="entry name" value="Depp_CoAkinase"/>
</dbReference>
<evidence type="ECO:0000256" key="5">
    <source>
        <dbReference type="SAM" id="Phobius"/>
    </source>
</evidence>
<dbReference type="Ensembl" id="ENSLACT00000001706.1">
    <property type="protein sequence ID" value="ENSLACP00000001693.1"/>
    <property type="gene ID" value="ENSLACG00000001516.1"/>
</dbReference>
<proteinExistence type="inferred from homology"/>
<keyword evidence="6" id="KW-0732">Signal</keyword>
<gene>
    <name evidence="7" type="primary">DCAKD</name>
</gene>
<dbReference type="SUPFAM" id="SSF52540">
    <property type="entry name" value="P-loop containing nucleoside triphosphate hydrolases"/>
    <property type="match status" value="1"/>
</dbReference>
<dbReference type="FunCoup" id="H2ZWC2">
    <property type="interactions" value="581"/>
</dbReference>
<dbReference type="Gene3D" id="3.40.50.300">
    <property type="entry name" value="P-loop containing nucleotide triphosphate hydrolases"/>
    <property type="match status" value="1"/>
</dbReference>
<evidence type="ECO:0000256" key="3">
    <source>
        <dbReference type="ARBA" id="ARBA00022840"/>
    </source>
</evidence>
<dbReference type="InParanoid" id="H2ZWC2"/>
<reference evidence="7" key="3">
    <citation type="submission" date="2025-09" db="UniProtKB">
        <authorList>
            <consortium name="Ensembl"/>
        </authorList>
    </citation>
    <scope>IDENTIFICATION</scope>
</reference>
<organism evidence="7 8">
    <name type="scientific">Latimeria chalumnae</name>
    <name type="common">Coelacanth</name>
    <dbReference type="NCBI Taxonomy" id="7897"/>
    <lineage>
        <taxon>Eukaryota</taxon>
        <taxon>Metazoa</taxon>
        <taxon>Chordata</taxon>
        <taxon>Craniata</taxon>
        <taxon>Vertebrata</taxon>
        <taxon>Euteleostomi</taxon>
        <taxon>Coelacanthiformes</taxon>
        <taxon>Coelacanthidae</taxon>
        <taxon>Latimeria</taxon>
    </lineage>
</organism>
<dbReference type="FunFam" id="3.40.50.300:FF:000485">
    <property type="entry name" value="Dephospho-CoA kinase CAB5"/>
    <property type="match status" value="1"/>
</dbReference>
<dbReference type="GO" id="GO:0015937">
    <property type="term" value="P:coenzyme A biosynthetic process"/>
    <property type="evidence" value="ECO:0007669"/>
    <property type="project" value="InterPro"/>
</dbReference>
<evidence type="ECO:0000256" key="2">
    <source>
        <dbReference type="ARBA" id="ARBA00022741"/>
    </source>
</evidence>
<evidence type="ECO:0000313" key="8">
    <source>
        <dbReference type="Proteomes" id="UP000008672"/>
    </source>
</evidence>
<dbReference type="InterPro" id="IPR027417">
    <property type="entry name" value="P-loop_NTPase"/>
</dbReference>
<evidence type="ECO:0000256" key="6">
    <source>
        <dbReference type="SAM" id="SignalP"/>
    </source>
</evidence>